<feature type="compositionally biased region" description="Polar residues" evidence="1">
    <location>
        <begin position="56"/>
        <end position="70"/>
    </location>
</feature>
<dbReference type="AlphaFoldDB" id="A0A163M9L4"/>
<protein>
    <submittedName>
        <fullName evidence="2">Uncharacterized protein</fullName>
    </submittedName>
</protein>
<proteinExistence type="predicted"/>
<dbReference type="EMBL" id="JYNV01000015">
    <property type="protein sequence ID" value="KZM28522.1"/>
    <property type="molecule type" value="Genomic_DNA"/>
</dbReference>
<evidence type="ECO:0000313" key="3">
    <source>
        <dbReference type="Proteomes" id="UP000076837"/>
    </source>
</evidence>
<keyword evidence="3" id="KW-1185">Reference proteome</keyword>
<name>A0A163M9L4_DIDRA</name>
<evidence type="ECO:0000256" key="1">
    <source>
        <dbReference type="SAM" id="MobiDB-lite"/>
    </source>
</evidence>
<sequence>MIISTFSPPALRFVIHFTVITAESHGYYLITLATQAPFQHYASADSSLEDRLESTLDGSQTRQPETQRSNYQHKKLSNHIRKRFQDLLQGNIGLINLMRLGGVLAALLESKRLAVNDLGGVSNHANQPLPQPSHIVPAHVMHPPAVTILNIQSSNAVNKLCP</sequence>
<dbReference type="Proteomes" id="UP000076837">
    <property type="component" value="Unassembled WGS sequence"/>
</dbReference>
<comment type="caution">
    <text evidence="2">The sequence shown here is derived from an EMBL/GenBank/DDBJ whole genome shotgun (WGS) entry which is preliminary data.</text>
</comment>
<reference evidence="2 3" key="1">
    <citation type="journal article" date="2016" name="Sci. Rep.">
        <title>Draft genome sequencing and secretome analysis of fungal phytopathogen Ascochyta rabiei provides insight into the necrotrophic effector repertoire.</title>
        <authorList>
            <person name="Verma S."/>
            <person name="Gazara R.K."/>
            <person name="Nizam S."/>
            <person name="Parween S."/>
            <person name="Chattopadhyay D."/>
            <person name="Verma P.K."/>
        </authorList>
    </citation>
    <scope>NUCLEOTIDE SEQUENCE [LARGE SCALE GENOMIC DNA]</scope>
    <source>
        <strain evidence="2 3">ArDII</strain>
    </source>
</reference>
<gene>
    <name evidence="2" type="ORF">ST47_g314</name>
</gene>
<evidence type="ECO:0000313" key="2">
    <source>
        <dbReference type="EMBL" id="KZM28522.1"/>
    </source>
</evidence>
<feature type="region of interest" description="Disordered" evidence="1">
    <location>
        <begin position="49"/>
        <end position="70"/>
    </location>
</feature>
<accession>A0A163M9L4</accession>
<organism evidence="2 3">
    <name type="scientific">Didymella rabiei</name>
    <name type="common">Chickpea ascochyta blight fungus</name>
    <name type="synonym">Mycosphaerella rabiei</name>
    <dbReference type="NCBI Taxonomy" id="5454"/>
    <lineage>
        <taxon>Eukaryota</taxon>
        <taxon>Fungi</taxon>
        <taxon>Dikarya</taxon>
        <taxon>Ascomycota</taxon>
        <taxon>Pezizomycotina</taxon>
        <taxon>Dothideomycetes</taxon>
        <taxon>Pleosporomycetidae</taxon>
        <taxon>Pleosporales</taxon>
        <taxon>Pleosporineae</taxon>
        <taxon>Didymellaceae</taxon>
        <taxon>Ascochyta</taxon>
    </lineage>
</organism>